<reference evidence="7 8" key="1">
    <citation type="journal article" date="2015" name="Nature">
        <title>rRNA introns, odd ribosomes, and small enigmatic genomes across a large radiation of phyla.</title>
        <authorList>
            <person name="Brown C.T."/>
            <person name="Hug L.A."/>
            <person name="Thomas B.C."/>
            <person name="Sharon I."/>
            <person name="Castelle C.J."/>
            <person name="Singh A."/>
            <person name="Wilkins M.J."/>
            <person name="Williams K.H."/>
            <person name="Banfield J.F."/>
        </authorList>
    </citation>
    <scope>NUCLEOTIDE SEQUENCE [LARGE SCALE GENOMIC DNA]</scope>
</reference>
<dbReference type="PANTHER" id="PTHR40277">
    <property type="entry name" value="BLL5419 PROTEIN"/>
    <property type="match status" value="1"/>
</dbReference>
<dbReference type="InterPro" id="IPR022791">
    <property type="entry name" value="L-PG_synthase/AglD"/>
</dbReference>
<dbReference type="PANTHER" id="PTHR40277:SF1">
    <property type="entry name" value="BLL5419 PROTEIN"/>
    <property type="match status" value="1"/>
</dbReference>
<evidence type="ECO:0000313" key="8">
    <source>
        <dbReference type="Proteomes" id="UP000034022"/>
    </source>
</evidence>
<dbReference type="GO" id="GO:0005886">
    <property type="term" value="C:plasma membrane"/>
    <property type="evidence" value="ECO:0007669"/>
    <property type="project" value="UniProtKB-SubCell"/>
</dbReference>
<evidence type="ECO:0000256" key="1">
    <source>
        <dbReference type="ARBA" id="ARBA00004651"/>
    </source>
</evidence>
<evidence type="ECO:0000256" key="6">
    <source>
        <dbReference type="SAM" id="Phobius"/>
    </source>
</evidence>
<dbReference type="Proteomes" id="UP000034022">
    <property type="component" value="Unassembled WGS sequence"/>
</dbReference>
<protein>
    <recommendedName>
        <fullName evidence="9">Lysylphosphatidylglycerol synthetase/UPF0104</fullName>
    </recommendedName>
</protein>
<keyword evidence="5 6" id="KW-0472">Membrane</keyword>
<feature type="transmembrane region" description="Helical" evidence="6">
    <location>
        <begin position="199"/>
        <end position="221"/>
    </location>
</feature>
<evidence type="ECO:0000256" key="4">
    <source>
        <dbReference type="ARBA" id="ARBA00022989"/>
    </source>
</evidence>
<feature type="transmembrane region" description="Helical" evidence="6">
    <location>
        <begin position="147"/>
        <end position="168"/>
    </location>
</feature>
<dbReference type="AlphaFoldDB" id="A0A0G0N2C6"/>
<keyword evidence="2" id="KW-1003">Cell membrane</keyword>
<evidence type="ECO:0000313" key="7">
    <source>
        <dbReference type="EMBL" id="KKQ71266.1"/>
    </source>
</evidence>
<evidence type="ECO:0000256" key="3">
    <source>
        <dbReference type="ARBA" id="ARBA00022692"/>
    </source>
</evidence>
<feature type="transmembrane region" description="Helical" evidence="6">
    <location>
        <begin position="271"/>
        <end position="297"/>
    </location>
</feature>
<proteinExistence type="predicted"/>
<comment type="subcellular location">
    <subcellularLocation>
        <location evidence="1">Cell membrane</location>
        <topology evidence="1">Multi-pass membrane protein</topology>
    </subcellularLocation>
</comment>
<evidence type="ECO:0000256" key="2">
    <source>
        <dbReference type="ARBA" id="ARBA00022475"/>
    </source>
</evidence>
<feature type="transmembrane region" description="Helical" evidence="6">
    <location>
        <begin position="117"/>
        <end position="141"/>
    </location>
</feature>
<sequence length="305" mass="34525">MKSKIKKIKFIISIFLSFLILYFVFSKFDFGEIKTVFIESKKLVLLLSILLLFSLHPLFVLRWKIGLSLLGFNGKYRDVFMVYLANLPIAKISPAYSGDFVRALYFKDKIEIGKSMGLVFMEVVADVLALATAALVGGIIFGAKLPIIIGVSIIISIICFFLFIDLINNKIPKNFKNKIDNFFTIFSLINKNQKVKIRFIALTLLMIFILLLYIKISFLAFGENVPILMIFAYYPVVNFISLAPVTLWGIGVRETAMVYFFGKLISENSALAVGLTFSSMGAVFFPLLSLPFFILMFNKIKLLNN</sequence>
<keyword evidence="3 6" id="KW-0812">Transmembrane</keyword>
<name>A0A0G0N2C6_9BACT</name>
<dbReference type="EMBL" id="LBUU01000001">
    <property type="protein sequence ID" value="KKQ71266.1"/>
    <property type="molecule type" value="Genomic_DNA"/>
</dbReference>
<keyword evidence="4 6" id="KW-1133">Transmembrane helix</keyword>
<dbReference type="NCBIfam" id="TIGR00374">
    <property type="entry name" value="flippase-like domain"/>
    <property type="match status" value="1"/>
</dbReference>
<feature type="transmembrane region" description="Helical" evidence="6">
    <location>
        <begin position="42"/>
        <end position="61"/>
    </location>
</feature>
<gene>
    <name evidence="7" type="ORF">US91_C0001G0193</name>
</gene>
<feature type="transmembrane region" description="Helical" evidence="6">
    <location>
        <begin position="227"/>
        <end position="250"/>
    </location>
</feature>
<organism evidence="7 8">
    <name type="scientific">Candidatus Falkowbacteria bacterium GW2011_GWE1_38_31</name>
    <dbReference type="NCBI Taxonomy" id="1618638"/>
    <lineage>
        <taxon>Bacteria</taxon>
        <taxon>Candidatus Falkowiibacteriota</taxon>
    </lineage>
</organism>
<accession>A0A0G0N2C6</accession>
<comment type="caution">
    <text evidence="7">The sequence shown here is derived from an EMBL/GenBank/DDBJ whole genome shotgun (WGS) entry which is preliminary data.</text>
</comment>
<evidence type="ECO:0000256" key="5">
    <source>
        <dbReference type="ARBA" id="ARBA00023136"/>
    </source>
</evidence>
<evidence type="ECO:0008006" key="9">
    <source>
        <dbReference type="Google" id="ProtNLM"/>
    </source>
</evidence>
<dbReference type="Pfam" id="PF03706">
    <property type="entry name" value="LPG_synthase_TM"/>
    <property type="match status" value="1"/>
</dbReference>